<dbReference type="OrthoDB" id="8771774at2"/>
<accession>A0A1I6HMA6</accession>
<evidence type="ECO:0000313" key="6">
    <source>
        <dbReference type="Proteomes" id="UP000198644"/>
    </source>
</evidence>
<dbReference type="AlphaFoldDB" id="A0A1I6HMA6"/>
<evidence type="ECO:0000313" key="5">
    <source>
        <dbReference type="EMBL" id="SFR55528.1"/>
    </source>
</evidence>
<proteinExistence type="inferred from homology"/>
<keyword evidence="2 3" id="KW-0732">Signal</keyword>
<dbReference type="PANTHER" id="PTHR35936:SF35">
    <property type="entry name" value="L-CYSTINE-BINDING PROTEIN TCYJ"/>
    <property type="match status" value="1"/>
</dbReference>
<evidence type="ECO:0000256" key="1">
    <source>
        <dbReference type="ARBA" id="ARBA00010333"/>
    </source>
</evidence>
<organism evidence="5 6">
    <name type="scientific">Marinobacter daqiaonensis</name>
    <dbReference type="NCBI Taxonomy" id="650891"/>
    <lineage>
        <taxon>Bacteria</taxon>
        <taxon>Pseudomonadati</taxon>
        <taxon>Pseudomonadota</taxon>
        <taxon>Gammaproteobacteria</taxon>
        <taxon>Pseudomonadales</taxon>
        <taxon>Marinobacteraceae</taxon>
        <taxon>Marinobacter</taxon>
    </lineage>
</organism>
<reference evidence="5 6" key="1">
    <citation type="submission" date="2016-10" db="EMBL/GenBank/DDBJ databases">
        <authorList>
            <person name="de Groot N.N."/>
        </authorList>
    </citation>
    <scope>NUCLEOTIDE SEQUENCE [LARGE SCALE GENOMIC DNA]</scope>
    <source>
        <strain evidence="5 6">CGMCC 1.9167</strain>
    </source>
</reference>
<sequence>MPIIRALAALVLMVGLSPAHGEDAPIPETLVFNISTGGYPPFTIIHADGRISGIFWDVLAAITNRHDIGLQAIQLPPKRVDSLLHEGHADVTMRAIEWTDDPDAFLFTEPVMMTRDALFVHKDRAREIDSVHDLEGTLLTRLGFHYPWLQQKLREGSVDIIPLQEQRALFKRLYQGGDRFTGAVSNLHAGYWVLKNNPRWADSLEEAPIRFDEVAYRLMFPPRHAPMAALVNQELERMRISGELERIIQAYR</sequence>
<dbReference type="Pfam" id="PF00497">
    <property type="entry name" value="SBP_bac_3"/>
    <property type="match status" value="1"/>
</dbReference>
<dbReference type="RefSeq" id="WP_092010020.1">
    <property type="nucleotide sequence ID" value="NZ_FOYW01000001.1"/>
</dbReference>
<protein>
    <submittedName>
        <fullName evidence="5">Polar amino acid transport system substrate-binding protein</fullName>
    </submittedName>
</protein>
<name>A0A1I6HMA6_9GAMM</name>
<dbReference type="SMART" id="SM00062">
    <property type="entry name" value="PBPb"/>
    <property type="match status" value="1"/>
</dbReference>
<feature type="chain" id="PRO_5011567520" evidence="3">
    <location>
        <begin position="22"/>
        <end position="252"/>
    </location>
</feature>
<gene>
    <name evidence="5" type="ORF">SAMN05216203_1346</name>
</gene>
<keyword evidence="6" id="KW-1185">Reference proteome</keyword>
<evidence type="ECO:0000256" key="3">
    <source>
        <dbReference type="SAM" id="SignalP"/>
    </source>
</evidence>
<comment type="similarity">
    <text evidence="1">Belongs to the bacterial solute-binding protein 3 family.</text>
</comment>
<evidence type="ECO:0000256" key="2">
    <source>
        <dbReference type="ARBA" id="ARBA00022729"/>
    </source>
</evidence>
<dbReference type="STRING" id="650891.SAMN05216203_1346"/>
<dbReference type="InterPro" id="IPR001638">
    <property type="entry name" value="Solute-binding_3/MltF_N"/>
</dbReference>
<dbReference type="EMBL" id="FOYW01000001">
    <property type="protein sequence ID" value="SFR55528.1"/>
    <property type="molecule type" value="Genomic_DNA"/>
</dbReference>
<evidence type="ECO:0000259" key="4">
    <source>
        <dbReference type="SMART" id="SM00062"/>
    </source>
</evidence>
<dbReference type="Gene3D" id="3.40.190.10">
    <property type="entry name" value="Periplasmic binding protein-like II"/>
    <property type="match status" value="2"/>
</dbReference>
<dbReference type="SUPFAM" id="SSF53850">
    <property type="entry name" value="Periplasmic binding protein-like II"/>
    <property type="match status" value="1"/>
</dbReference>
<feature type="domain" description="Solute-binding protein family 3/N-terminal" evidence="4">
    <location>
        <begin position="31"/>
        <end position="252"/>
    </location>
</feature>
<dbReference type="Proteomes" id="UP000198644">
    <property type="component" value="Unassembled WGS sequence"/>
</dbReference>
<dbReference type="PANTHER" id="PTHR35936">
    <property type="entry name" value="MEMBRANE-BOUND LYTIC MUREIN TRANSGLYCOSYLASE F"/>
    <property type="match status" value="1"/>
</dbReference>
<feature type="signal peptide" evidence="3">
    <location>
        <begin position="1"/>
        <end position="21"/>
    </location>
</feature>